<proteinExistence type="predicted"/>
<evidence type="ECO:0000313" key="1">
    <source>
        <dbReference type="EMBL" id="SCG18462.1"/>
    </source>
</evidence>
<keyword evidence="2" id="KW-1185">Reference proteome</keyword>
<evidence type="ECO:0000313" key="2">
    <source>
        <dbReference type="Proteomes" id="UP000198251"/>
    </source>
</evidence>
<accession>A0A1C5GFV3</accession>
<dbReference type="Proteomes" id="UP000198251">
    <property type="component" value="Chromosome I"/>
</dbReference>
<sequence length="78" mass="8269">MFTTLATAVVRRPGRVIAGWLLAIAALTAATFAVYGPGGPRPADSQADILPARYESAQAAAIAARMFPEPPGSWSRWR</sequence>
<protein>
    <submittedName>
        <fullName evidence="1">Uncharacterized protein</fullName>
    </submittedName>
</protein>
<name>A0A1C5GFV3_MICEH</name>
<dbReference type="EMBL" id="LT607733">
    <property type="protein sequence ID" value="SCG18462.1"/>
    <property type="molecule type" value="Genomic_DNA"/>
</dbReference>
<gene>
    <name evidence="1" type="ORF">GA0070610_4806</name>
</gene>
<dbReference type="RefSeq" id="WP_157747218.1">
    <property type="nucleotide sequence ID" value="NZ_JBFAAC010000003.1"/>
</dbReference>
<reference evidence="1 2" key="1">
    <citation type="submission" date="2016-06" db="EMBL/GenBank/DDBJ databases">
        <authorList>
            <person name="Kjaerup R.B."/>
            <person name="Dalgaard T.S."/>
            <person name="Juul-Madsen H.R."/>
        </authorList>
    </citation>
    <scope>NUCLEOTIDE SEQUENCE [LARGE SCALE GENOMIC DNA]</scope>
    <source>
        <strain evidence="1 2">DSM 43913</strain>
    </source>
</reference>
<dbReference type="AlphaFoldDB" id="A0A1C5GFV3"/>
<dbReference type="GeneID" id="95804496"/>
<organism evidence="1 2">
    <name type="scientific">Micromonospora echinofusca</name>
    <dbReference type="NCBI Taxonomy" id="47858"/>
    <lineage>
        <taxon>Bacteria</taxon>
        <taxon>Bacillati</taxon>
        <taxon>Actinomycetota</taxon>
        <taxon>Actinomycetes</taxon>
        <taxon>Micromonosporales</taxon>
        <taxon>Micromonosporaceae</taxon>
        <taxon>Micromonospora</taxon>
    </lineage>
</organism>